<sequence>MKMTTRKKPMFKEFYANGIFTRVVAVRGDSGRWSLFGVHRSADAAIFVEAARGGIREWSGLNHLGEFCDSIGITLWEVHHKGAKKEIAA</sequence>
<reference evidence="1 2" key="1">
    <citation type="submission" date="2016-04" db="EMBL/GenBank/DDBJ databases">
        <title>ATOL: Assembling a taxonomically balanced genome-scale reconstruction of the evolutionary history of the Enterobacteriaceae.</title>
        <authorList>
            <person name="Plunkett G.III."/>
            <person name="Neeno-Eckwall E.C."/>
            <person name="Glasner J.D."/>
            <person name="Perna N.T."/>
        </authorList>
    </citation>
    <scope>NUCLEOTIDE SEQUENCE [LARGE SCALE GENOMIC DNA]</scope>
    <source>
        <strain evidence="1 2">ATCC 51604</strain>
    </source>
</reference>
<dbReference type="EMBL" id="LXEP01000045">
    <property type="protein sequence ID" value="OAT16795.1"/>
    <property type="molecule type" value="Genomic_DNA"/>
</dbReference>
<dbReference type="Proteomes" id="UP000078504">
    <property type="component" value="Unassembled WGS sequence"/>
</dbReference>
<proteinExistence type="predicted"/>
<dbReference type="AlphaFoldDB" id="A0A1B7HMB9"/>
<evidence type="ECO:0000313" key="2">
    <source>
        <dbReference type="Proteomes" id="UP000078504"/>
    </source>
</evidence>
<evidence type="ECO:0000313" key="1">
    <source>
        <dbReference type="EMBL" id="OAT16795.1"/>
    </source>
</evidence>
<organism evidence="1 2">
    <name type="scientific">Buttiauxella gaviniae ATCC 51604</name>
    <dbReference type="NCBI Taxonomy" id="1354253"/>
    <lineage>
        <taxon>Bacteria</taxon>
        <taxon>Pseudomonadati</taxon>
        <taxon>Pseudomonadota</taxon>
        <taxon>Gammaproteobacteria</taxon>
        <taxon>Enterobacterales</taxon>
        <taxon>Enterobacteriaceae</taxon>
        <taxon>Buttiauxella</taxon>
    </lineage>
</organism>
<gene>
    <name evidence="1" type="ORF">M977_04414</name>
</gene>
<protein>
    <submittedName>
        <fullName evidence="1">Putative bacteriophage protein</fullName>
    </submittedName>
</protein>
<dbReference type="PATRIC" id="fig|1354253.4.peg.4533"/>
<name>A0A1B7HMB9_9ENTR</name>
<comment type="caution">
    <text evidence="1">The sequence shown here is derived from an EMBL/GenBank/DDBJ whole genome shotgun (WGS) entry which is preliminary data.</text>
</comment>
<accession>A0A1B7HMB9</accession>
<dbReference type="RefSeq" id="WP_064518898.1">
    <property type="nucleotide sequence ID" value="NZ_LXEP01000045.1"/>
</dbReference>